<comment type="subcellular location">
    <subcellularLocation>
        <location evidence="1">Periplasm</location>
    </subcellularLocation>
</comment>
<comment type="caution">
    <text evidence="6">The sequence shown here is derived from an EMBL/GenBank/DDBJ whole genome shotgun (WGS) entry which is preliminary data.</text>
</comment>
<dbReference type="EMBL" id="MQWB01000015">
    <property type="protein sequence ID" value="OZC01186.1"/>
    <property type="molecule type" value="Genomic_DNA"/>
</dbReference>
<dbReference type="AlphaFoldDB" id="A0A259TU29"/>
<gene>
    <name evidence="6" type="ORF">BSZ36_18835</name>
</gene>
<dbReference type="GO" id="GO:0042597">
    <property type="term" value="C:periplasmic space"/>
    <property type="evidence" value="ECO:0007669"/>
    <property type="project" value="UniProtKB-SubCell"/>
</dbReference>
<keyword evidence="4" id="KW-0732">Signal</keyword>
<comment type="similarity">
    <text evidence="2">Belongs to the prokaryotic sulfate-binding protein family.</text>
</comment>
<protein>
    <submittedName>
        <fullName evidence="6">Accessory colonization factor</fullName>
    </submittedName>
</protein>
<evidence type="ECO:0000256" key="2">
    <source>
        <dbReference type="ARBA" id="ARBA00006099"/>
    </source>
</evidence>
<dbReference type="Proteomes" id="UP000216446">
    <property type="component" value="Unassembled WGS sequence"/>
</dbReference>
<keyword evidence="5" id="KW-0574">Periplasm</keyword>
<evidence type="ECO:0000256" key="3">
    <source>
        <dbReference type="ARBA" id="ARBA00022448"/>
    </source>
</evidence>
<dbReference type="PANTHER" id="PTHR30368:SF2">
    <property type="entry name" value="SULFATE-BINDING PROTEIN"/>
    <property type="match status" value="1"/>
</dbReference>
<proteinExistence type="inferred from homology"/>
<evidence type="ECO:0000256" key="1">
    <source>
        <dbReference type="ARBA" id="ARBA00004418"/>
    </source>
</evidence>
<evidence type="ECO:0000256" key="4">
    <source>
        <dbReference type="ARBA" id="ARBA00022729"/>
    </source>
</evidence>
<reference evidence="6 7" key="1">
    <citation type="submission" date="2016-11" db="EMBL/GenBank/DDBJ databases">
        <title>Study of marine rhodopsin-containing bacteria.</title>
        <authorList>
            <person name="Yoshizawa S."/>
            <person name="Kumagai Y."/>
            <person name="Kogure K."/>
        </authorList>
    </citation>
    <scope>NUCLEOTIDE SEQUENCE [LARGE SCALE GENOMIC DNA]</scope>
    <source>
        <strain evidence="6 7">SG-29</strain>
    </source>
</reference>
<dbReference type="CDD" id="cd13519">
    <property type="entry name" value="PBP2_PEB3_AcfC"/>
    <property type="match status" value="1"/>
</dbReference>
<dbReference type="GO" id="GO:0140104">
    <property type="term" value="F:molecular carrier activity"/>
    <property type="evidence" value="ECO:0007669"/>
    <property type="project" value="InterPro"/>
</dbReference>
<keyword evidence="3" id="KW-0813">Transport</keyword>
<evidence type="ECO:0000256" key="5">
    <source>
        <dbReference type="ARBA" id="ARBA00022764"/>
    </source>
</evidence>
<dbReference type="SUPFAM" id="SSF53850">
    <property type="entry name" value="Periplasmic binding protein-like II"/>
    <property type="match status" value="1"/>
</dbReference>
<organism evidence="6 7">
    <name type="scientific">Rubricoccus marinus</name>
    <dbReference type="NCBI Taxonomy" id="716817"/>
    <lineage>
        <taxon>Bacteria</taxon>
        <taxon>Pseudomonadati</taxon>
        <taxon>Rhodothermota</taxon>
        <taxon>Rhodothermia</taxon>
        <taxon>Rhodothermales</taxon>
        <taxon>Rubricoccaceae</taxon>
        <taxon>Rubricoccus</taxon>
    </lineage>
</organism>
<evidence type="ECO:0000313" key="7">
    <source>
        <dbReference type="Proteomes" id="UP000216446"/>
    </source>
</evidence>
<dbReference type="Gene3D" id="3.40.190.10">
    <property type="entry name" value="Periplasmic binding protein-like II"/>
    <property type="match status" value="2"/>
</dbReference>
<dbReference type="InParanoid" id="A0A259TU29"/>
<evidence type="ECO:0000313" key="6">
    <source>
        <dbReference type="EMBL" id="OZC01186.1"/>
    </source>
</evidence>
<dbReference type="GO" id="GO:1902358">
    <property type="term" value="P:sulfate transmembrane transport"/>
    <property type="evidence" value="ECO:0007669"/>
    <property type="project" value="InterPro"/>
</dbReference>
<dbReference type="InterPro" id="IPR005669">
    <property type="entry name" value="Thiosulph/SO4-bd"/>
</dbReference>
<accession>A0A259TU29</accession>
<name>A0A259TU29_9BACT</name>
<dbReference type="PANTHER" id="PTHR30368">
    <property type="entry name" value="SULFATE-BINDING PROTEIN"/>
    <property type="match status" value="1"/>
</dbReference>
<dbReference type="Pfam" id="PF13531">
    <property type="entry name" value="SBP_bac_11"/>
    <property type="match status" value="1"/>
</dbReference>
<keyword evidence="7" id="KW-1185">Reference proteome</keyword>
<sequence length="261" mass="28394">MVPFAVTDPYPVTPHATAITLLDPSIRYAPRDGTVRVYGAGGPQNAFQEAADLFEAETGTPVEITFGPESSWSADAQRDADVLWGTAEQAMTAFLQTYTEFPSEAVEPLYLREAVIAVQPGNPKDIQGFDDLLRDGVSIVVVEGAGIYNTSGTGVWEDVAARLGSLGDVRRFRENIVAYAQGSGAGFQAFKDGADAWITWSYWPIDHPGEADLVRFEDDRVIWRDVSVVVSPEADSAAAAYVEFLKTPRAVAIFERHGMTR</sequence>